<comment type="caution">
    <text evidence="7">The sequence shown here is derived from an EMBL/GenBank/DDBJ whole genome shotgun (WGS) entry which is preliminary data.</text>
</comment>
<gene>
    <name evidence="7" type="ORF">KHU32_21590</name>
</gene>
<dbReference type="Proteomes" id="UP000766336">
    <property type="component" value="Unassembled WGS sequence"/>
</dbReference>
<evidence type="ECO:0000256" key="4">
    <source>
        <dbReference type="SAM" id="MobiDB-lite"/>
    </source>
</evidence>
<dbReference type="SUPFAM" id="SSF56601">
    <property type="entry name" value="beta-lactamase/transpeptidase-like"/>
    <property type="match status" value="1"/>
</dbReference>
<dbReference type="EMBL" id="JAHCDA010000005">
    <property type="protein sequence ID" value="MBS7813548.1"/>
    <property type="molecule type" value="Genomic_DNA"/>
</dbReference>
<evidence type="ECO:0000313" key="7">
    <source>
        <dbReference type="EMBL" id="MBS7813548.1"/>
    </source>
</evidence>
<keyword evidence="3" id="KW-0472">Membrane</keyword>
<dbReference type="SUPFAM" id="SSF56519">
    <property type="entry name" value="Penicillin binding protein dimerisation domain"/>
    <property type="match status" value="1"/>
</dbReference>
<keyword evidence="2" id="KW-0645">Protease</keyword>
<dbReference type="InterPro" id="IPR001460">
    <property type="entry name" value="PCN-bd_Tpept"/>
</dbReference>
<keyword evidence="2" id="KW-0378">Hydrolase</keyword>
<evidence type="ECO:0000256" key="2">
    <source>
        <dbReference type="ARBA" id="ARBA00022645"/>
    </source>
</evidence>
<evidence type="ECO:0000259" key="5">
    <source>
        <dbReference type="Pfam" id="PF00905"/>
    </source>
</evidence>
<dbReference type="Gene3D" id="3.40.710.10">
    <property type="entry name" value="DD-peptidase/beta-lactamase superfamily"/>
    <property type="match status" value="1"/>
</dbReference>
<dbReference type="Pfam" id="PF03717">
    <property type="entry name" value="PBP_dimer"/>
    <property type="match status" value="1"/>
</dbReference>
<accession>A0ABS5QJL5</accession>
<sequence>MSDLRPPSPDARPVGFDGLPLRDPAPPPSATYPRESASRALVRASATEAAQMRRIRARLTLASVGFGVLFLAVAAKLTDATVLSPAASRIAQAPRLPPPEPPVSRAAITDRNGEILAVTVRGTALYARPGEIDNPAQVADRLIRILPHLDRARLIPRLSPPRQFAYIDRFITPRQQQAINDLGILGLYFETAERRTYPRGRDAAHVLGAVDVDGEGIAGVEKWYDERLRVSPASLRLSIDIRIQRELREALDFAIERFSAIGGSAILMDVNTAEVLGMVSLPDFAASDLATAPAEQRFNRAVTGNYEPGSTFKLFTAAMALDSGNVTLSSGYDATRPIRIGRFQINDFHGKHRWLSVPEIIAYSSNLGSAHMAMAQGITRHREFLGRLGLTSRLGVELAEAATPIVPSARRWRDINTMTIGFGQGISVTPLHIVTGVSALANGGILRQPTVLAVPHGQEREGVRVISERTSENMRRLMRIAVTDGSARSADSPGYFVGGKTGTAQKVGDRGQYLENRRISSFVGAFPMNAPRYALHILVDDPKGRADTGGYATAGYVAAPAARRVVERSAPILGLVPETERIAQIQQSIALQLGGGRPGASAAAARQPTAAPRAPTAAPTPAPAPRLPAVMPRTLPTVEPQPAPLRRTDATDGVAMPRLVLHVPSTQPPETGRATR</sequence>
<keyword evidence="8" id="KW-1185">Reference proteome</keyword>
<dbReference type="PANTHER" id="PTHR30627:SF1">
    <property type="entry name" value="PEPTIDOGLYCAN D,D-TRANSPEPTIDASE FTSI"/>
    <property type="match status" value="1"/>
</dbReference>
<dbReference type="RefSeq" id="WP_213672244.1">
    <property type="nucleotide sequence ID" value="NZ_JAHCDA010000005.1"/>
</dbReference>
<evidence type="ECO:0000313" key="8">
    <source>
        <dbReference type="Proteomes" id="UP000766336"/>
    </source>
</evidence>
<evidence type="ECO:0000256" key="3">
    <source>
        <dbReference type="ARBA" id="ARBA00023136"/>
    </source>
</evidence>
<dbReference type="Pfam" id="PF00905">
    <property type="entry name" value="Transpeptidase"/>
    <property type="match status" value="1"/>
</dbReference>
<dbReference type="InterPro" id="IPR036138">
    <property type="entry name" value="PBP_dimer_sf"/>
</dbReference>
<keyword evidence="2" id="KW-0121">Carboxypeptidase</keyword>
<dbReference type="Gene3D" id="3.90.1310.10">
    <property type="entry name" value="Penicillin-binding protein 2a (Domain 2)"/>
    <property type="match status" value="1"/>
</dbReference>
<feature type="compositionally biased region" description="Low complexity" evidence="4">
    <location>
        <begin position="599"/>
        <end position="617"/>
    </location>
</feature>
<reference evidence="7 8" key="1">
    <citation type="submission" date="2021-05" db="EMBL/GenBank/DDBJ databases">
        <title>Roseococcus sp. XZZS9, whole genome shotgun sequencing project.</title>
        <authorList>
            <person name="Zhao G."/>
            <person name="Shen L."/>
        </authorList>
    </citation>
    <scope>NUCLEOTIDE SEQUENCE [LARGE SCALE GENOMIC DNA]</scope>
    <source>
        <strain evidence="7 8">XZZS9</strain>
    </source>
</reference>
<proteinExistence type="predicted"/>
<dbReference type="InterPro" id="IPR005311">
    <property type="entry name" value="PBP_dimer"/>
</dbReference>
<evidence type="ECO:0000256" key="1">
    <source>
        <dbReference type="ARBA" id="ARBA00004370"/>
    </source>
</evidence>
<organism evidence="7 8">
    <name type="scientific">Roseococcus pinisoli</name>
    <dbReference type="NCBI Taxonomy" id="2835040"/>
    <lineage>
        <taxon>Bacteria</taxon>
        <taxon>Pseudomonadati</taxon>
        <taxon>Pseudomonadota</taxon>
        <taxon>Alphaproteobacteria</taxon>
        <taxon>Acetobacterales</taxon>
        <taxon>Roseomonadaceae</taxon>
        <taxon>Roseococcus</taxon>
    </lineage>
</organism>
<dbReference type="Gene3D" id="3.30.450.330">
    <property type="match status" value="1"/>
</dbReference>
<dbReference type="InterPro" id="IPR050515">
    <property type="entry name" value="Beta-lactam/transpept"/>
</dbReference>
<name>A0ABS5QJL5_9PROT</name>
<feature type="region of interest" description="Disordered" evidence="4">
    <location>
        <begin position="594"/>
        <end position="654"/>
    </location>
</feature>
<feature type="region of interest" description="Disordered" evidence="4">
    <location>
        <begin position="1"/>
        <end position="38"/>
    </location>
</feature>
<feature type="compositionally biased region" description="Pro residues" evidence="4">
    <location>
        <begin position="1"/>
        <end position="10"/>
    </location>
</feature>
<comment type="subcellular location">
    <subcellularLocation>
        <location evidence="1">Membrane</location>
    </subcellularLocation>
</comment>
<dbReference type="PANTHER" id="PTHR30627">
    <property type="entry name" value="PEPTIDOGLYCAN D,D-TRANSPEPTIDASE"/>
    <property type="match status" value="1"/>
</dbReference>
<feature type="domain" description="Penicillin-binding protein dimerisation" evidence="6">
    <location>
        <begin position="102"/>
        <end position="228"/>
    </location>
</feature>
<dbReference type="InterPro" id="IPR012338">
    <property type="entry name" value="Beta-lactam/transpept-like"/>
</dbReference>
<protein>
    <submittedName>
        <fullName evidence="7">Penicillin-binding protein 2</fullName>
    </submittedName>
</protein>
<evidence type="ECO:0000259" key="6">
    <source>
        <dbReference type="Pfam" id="PF03717"/>
    </source>
</evidence>
<feature type="domain" description="Penicillin-binding protein transpeptidase" evidence="5">
    <location>
        <begin position="263"/>
        <end position="564"/>
    </location>
</feature>